<dbReference type="InterPro" id="IPR022284">
    <property type="entry name" value="GPAT/DHAPAT"/>
</dbReference>
<keyword evidence="3" id="KW-1185">Reference proteome</keyword>
<proteinExistence type="predicted"/>
<dbReference type="AlphaFoldDB" id="A0A1V9YWT1"/>
<protein>
    <submittedName>
        <fullName evidence="2">Glycerol-3-phosphate acyltransferase</fullName>
    </submittedName>
</protein>
<dbReference type="PANTHER" id="PTHR12563">
    <property type="entry name" value="GLYCEROL-3-PHOSPHATE ACYLTRANSFERASE"/>
    <property type="match status" value="1"/>
</dbReference>
<dbReference type="EMBL" id="JNBS01002571">
    <property type="protein sequence ID" value="OQR90228.1"/>
    <property type="molecule type" value="Genomic_DNA"/>
</dbReference>
<dbReference type="Proteomes" id="UP000243217">
    <property type="component" value="Unassembled WGS sequence"/>
</dbReference>
<keyword evidence="2" id="KW-0808">Transferase</keyword>
<evidence type="ECO:0000259" key="1">
    <source>
        <dbReference type="Pfam" id="PF19277"/>
    </source>
</evidence>
<dbReference type="GO" id="GO:0031966">
    <property type="term" value="C:mitochondrial membrane"/>
    <property type="evidence" value="ECO:0007669"/>
    <property type="project" value="TreeGrafter"/>
</dbReference>
<dbReference type="GO" id="GO:0006072">
    <property type="term" value="P:glycerol-3-phosphate metabolic process"/>
    <property type="evidence" value="ECO:0007669"/>
    <property type="project" value="TreeGrafter"/>
</dbReference>
<name>A0A1V9YWT1_9STRA</name>
<dbReference type="PANTHER" id="PTHR12563:SF17">
    <property type="entry name" value="DIHYDROXYACETONE PHOSPHATE ACYLTRANSFERASE"/>
    <property type="match status" value="1"/>
</dbReference>
<evidence type="ECO:0000313" key="2">
    <source>
        <dbReference type="EMBL" id="OQR90228.1"/>
    </source>
</evidence>
<reference evidence="2 3" key="1">
    <citation type="journal article" date="2014" name="Genome Biol. Evol.">
        <title>The secreted proteins of Achlya hypogyna and Thraustotheca clavata identify the ancestral oomycete secretome and reveal gene acquisitions by horizontal gene transfer.</title>
        <authorList>
            <person name="Misner I."/>
            <person name="Blouin N."/>
            <person name="Leonard G."/>
            <person name="Richards T.A."/>
            <person name="Lane C.E."/>
        </authorList>
    </citation>
    <scope>NUCLEOTIDE SEQUENCE [LARGE SCALE GENOMIC DNA]</scope>
    <source>
        <strain evidence="2 3">ATCC 34112</strain>
    </source>
</reference>
<dbReference type="Pfam" id="PF19277">
    <property type="entry name" value="GPAT_C"/>
    <property type="match status" value="1"/>
</dbReference>
<dbReference type="GO" id="GO:0004366">
    <property type="term" value="F:glycerol-3-phosphate O-acyltransferase activity"/>
    <property type="evidence" value="ECO:0007669"/>
    <property type="project" value="TreeGrafter"/>
</dbReference>
<gene>
    <name evidence="2" type="ORF">THRCLA_09400</name>
</gene>
<dbReference type="OrthoDB" id="10255570at2759"/>
<dbReference type="GO" id="GO:0019432">
    <property type="term" value="P:triglyceride biosynthetic process"/>
    <property type="evidence" value="ECO:0007669"/>
    <property type="project" value="TreeGrafter"/>
</dbReference>
<sequence length="422" mass="48509">MKPRFGFFNMIAAYLEKKPKKDVLIVPISIDYDKVLEVPDYVAQLLGKPKQKESIFNLIKSIFSLFFNRGGYCYVRFGDSISMQPSLNAMDQLAKNVSLEMQACGTITSTCLVSAILLWHRNAVGYTLKDLHGDIQWLVQILTGRNATVAPFSSIDMLADHALHILNHPTTPLPLTCSADQILSMAYYRNHLMKDFLPDMCITTVLSSPFYQSKQKFTIDMVVEDMQLIWKFAQRLCPTGVSDLKCAVESFFSAFPALVRKDDFGNLTIEATAWRVDRFVSFTRMLMWPFMDALELVMHVLKQHVAPLNEKHRQKHHQFSERQVVHWVHSLIQSGMIEHHEAFSMESIKQALAALVDYGVLMHQQNDRVYEIMPKYTTIAAFEQLNHRIQGLRKPRRKLWEVQASTPAYSSLPWNLTALLIY</sequence>
<accession>A0A1V9YWT1</accession>
<dbReference type="STRING" id="74557.A0A1V9YWT1"/>
<keyword evidence="2" id="KW-0012">Acyltransferase</keyword>
<organism evidence="2 3">
    <name type="scientific">Thraustotheca clavata</name>
    <dbReference type="NCBI Taxonomy" id="74557"/>
    <lineage>
        <taxon>Eukaryota</taxon>
        <taxon>Sar</taxon>
        <taxon>Stramenopiles</taxon>
        <taxon>Oomycota</taxon>
        <taxon>Saprolegniomycetes</taxon>
        <taxon>Saprolegniales</taxon>
        <taxon>Achlyaceae</taxon>
        <taxon>Thraustotheca</taxon>
    </lineage>
</organism>
<evidence type="ECO:0000313" key="3">
    <source>
        <dbReference type="Proteomes" id="UP000243217"/>
    </source>
</evidence>
<feature type="domain" description="GPAT/DHAPAT C-terminal" evidence="1">
    <location>
        <begin position="41"/>
        <end position="362"/>
    </location>
</feature>
<dbReference type="GO" id="GO:0008654">
    <property type="term" value="P:phospholipid biosynthetic process"/>
    <property type="evidence" value="ECO:0007669"/>
    <property type="project" value="TreeGrafter"/>
</dbReference>
<dbReference type="InterPro" id="IPR045520">
    <property type="entry name" value="GPAT/DHAPAT_C"/>
</dbReference>
<dbReference type="GO" id="GO:0006631">
    <property type="term" value="P:fatty acid metabolic process"/>
    <property type="evidence" value="ECO:0007669"/>
    <property type="project" value="TreeGrafter"/>
</dbReference>
<comment type="caution">
    <text evidence="2">The sequence shown here is derived from an EMBL/GenBank/DDBJ whole genome shotgun (WGS) entry which is preliminary data.</text>
</comment>